<organism evidence="1">
    <name type="scientific">Lygus hesperus</name>
    <name type="common">Western plant bug</name>
    <dbReference type="NCBI Taxonomy" id="30085"/>
    <lineage>
        <taxon>Eukaryota</taxon>
        <taxon>Metazoa</taxon>
        <taxon>Ecdysozoa</taxon>
        <taxon>Arthropoda</taxon>
        <taxon>Hexapoda</taxon>
        <taxon>Insecta</taxon>
        <taxon>Pterygota</taxon>
        <taxon>Neoptera</taxon>
        <taxon>Paraneoptera</taxon>
        <taxon>Hemiptera</taxon>
        <taxon>Heteroptera</taxon>
        <taxon>Panheteroptera</taxon>
        <taxon>Cimicomorpha</taxon>
        <taxon>Miridae</taxon>
        <taxon>Mirini</taxon>
        <taxon>Lygus</taxon>
    </lineage>
</organism>
<proteinExistence type="predicted"/>
<name>A0A0A9ZDH5_LYGHE</name>
<dbReference type="AlphaFoldDB" id="A0A0A9ZDH5"/>
<gene>
    <name evidence="1" type="primary">rgr1_0</name>
    <name evidence="1" type="ORF">CM83_8752</name>
</gene>
<reference evidence="1" key="1">
    <citation type="journal article" date="2014" name="PLoS ONE">
        <title>Transcriptome-Based Identification of ABC Transporters in the Western Tarnished Plant Bug Lygus hesperus.</title>
        <authorList>
            <person name="Hull J.J."/>
            <person name="Chaney K."/>
            <person name="Geib S.M."/>
            <person name="Fabrick J.A."/>
            <person name="Brent C.S."/>
            <person name="Walsh D."/>
            <person name="Lavine L.C."/>
        </authorList>
    </citation>
    <scope>NUCLEOTIDE SEQUENCE</scope>
</reference>
<sequence>MGEADVEERGVEPLETVRSMVGQRRKQGNDRLTNHTITMVLVPHNELSNLVHALDSELSTHIQHLANAQQPTVESLAVISLQQLEYAKEDGVVQRLTILAMLQLLQAPSKHLTALETYKIQRMGQ</sequence>
<accession>A0A0A9ZDH5</accession>
<protein>
    <submittedName>
        <fullName evidence="1">Mediator of RNA polymerase II transcription subunit 14</fullName>
    </submittedName>
</protein>
<reference evidence="1" key="2">
    <citation type="submission" date="2014-07" db="EMBL/GenBank/DDBJ databases">
        <authorList>
            <person name="Hull J."/>
        </authorList>
    </citation>
    <scope>NUCLEOTIDE SEQUENCE</scope>
</reference>
<dbReference type="EMBL" id="GBHO01002211">
    <property type="protein sequence ID" value="JAG41393.1"/>
    <property type="molecule type" value="Transcribed_RNA"/>
</dbReference>
<evidence type="ECO:0000313" key="1">
    <source>
        <dbReference type="EMBL" id="JAG41393.1"/>
    </source>
</evidence>